<gene>
    <name evidence="10" type="primary">lepB</name>
    <name evidence="10" type="ORF">GKE01_04610</name>
</gene>
<evidence type="ECO:0000313" key="10">
    <source>
        <dbReference type="EMBL" id="MRY10754.1"/>
    </source>
</evidence>
<dbReference type="EMBL" id="WKLP01000004">
    <property type="protein sequence ID" value="MRY10754.1"/>
    <property type="molecule type" value="Genomic_DNA"/>
</dbReference>
<keyword evidence="5 8" id="KW-0645">Protease</keyword>
<dbReference type="InterPro" id="IPR019758">
    <property type="entry name" value="Pept_S26A_signal_pept_1_CS"/>
</dbReference>
<accession>A0A6G1Z9W6</accession>
<dbReference type="RefSeq" id="WP_010801277.1">
    <property type="nucleotide sequence ID" value="NZ_CAJSYT010000005.1"/>
</dbReference>
<evidence type="ECO:0000256" key="1">
    <source>
        <dbReference type="ARBA" id="ARBA00000677"/>
    </source>
</evidence>
<dbReference type="PRINTS" id="PR00727">
    <property type="entry name" value="LEADERPTASE"/>
</dbReference>
<dbReference type="Pfam" id="PF10502">
    <property type="entry name" value="Peptidase_S26"/>
    <property type="match status" value="1"/>
</dbReference>
<dbReference type="AlphaFoldDB" id="A0A6G1Z9W6"/>
<organism evidence="10">
    <name type="scientific">Parabacteroides goldsteinii</name>
    <dbReference type="NCBI Taxonomy" id="328812"/>
    <lineage>
        <taxon>Bacteria</taxon>
        <taxon>Pseudomonadati</taxon>
        <taxon>Bacteroidota</taxon>
        <taxon>Bacteroidia</taxon>
        <taxon>Bacteroidales</taxon>
        <taxon>Tannerellaceae</taxon>
        <taxon>Parabacteroides</taxon>
    </lineage>
</organism>
<dbReference type="GO" id="GO:0016020">
    <property type="term" value="C:membrane"/>
    <property type="evidence" value="ECO:0007669"/>
    <property type="project" value="UniProtKB-SubCell"/>
</dbReference>
<dbReference type="InterPro" id="IPR019533">
    <property type="entry name" value="Peptidase_S26"/>
</dbReference>
<dbReference type="GeneID" id="69982882"/>
<dbReference type="PROSITE" id="PS00761">
    <property type="entry name" value="SPASE_I_3"/>
    <property type="match status" value="1"/>
</dbReference>
<feature type="domain" description="Peptidase S26" evidence="9">
    <location>
        <begin position="4"/>
        <end position="200"/>
    </location>
</feature>
<dbReference type="InterPro" id="IPR036286">
    <property type="entry name" value="LexA/Signal_pep-like_sf"/>
</dbReference>
<comment type="catalytic activity">
    <reaction evidence="1 8">
        <text>Cleavage of hydrophobic, N-terminal signal or leader sequences from secreted and periplasmic proteins.</text>
        <dbReference type="EC" id="3.4.21.89"/>
    </reaction>
</comment>
<feature type="active site" evidence="7">
    <location>
        <position position="112"/>
    </location>
</feature>
<dbReference type="PANTHER" id="PTHR43390:SF1">
    <property type="entry name" value="CHLOROPLAST PROCESSING PEPTIDASE"/>
    <property type="match status" value="1"/>
</dbReference>
<evidence type="ECO:0000256" key="5">
    <source>
        <dbReference type="ARBA" id="ARBA00022670"/>
    </source>
</evidence>
<protein>
    <recommendedName>
        <fullName evidence="4 8">Signal peptidase I</fullName>
        <ecNumber evidence="3 8">3.4.21.89</ecNumber>
    </recommendedName>
</protein>
<dbReference type="GO" id="GO:0006465">
    <property type="term" value="P:signal peptide processing"/>
    <property type="evidence" value="ECO:0007669"/>
    <property type="project" value="InterPro"/>
</dbReference>
<comment type="similarity">
    <text evidence="2 8">Belongs to the peptidase S26 family.</text>
</comment>
<evidence type="ECO:0000256" key="6">
    <source>
        <dbReference type="ARBA" id="ARBA00022801"/>
    </source>
</evidence>
<dbReference type="InterPro" id="IPR000223">
    <property type="entry name" value="Pept_S26A_signal_pept_1"/>
</dbReference>
<evidence type="ECO:0000259" key="9">
    <source>
        <dbReference type="Pfam" id="PF10502"/>
    </source>
</evidence>
<dbReference type="SUPFAM" id="SSF51306">
    <property type="entry name" value="LexA/Signal peptidase"/>
    <property type="match status" value="1"/>
</dbReference>
<dbReference type="GO" id="GO:0004252">
    <property type="term" value="F:serine-type endopeptidase activity"/>
    <property type="evidence" value="ECO:0007669"/>
    <property type="project" value="InterPro"/>
</dbReference>
<keyword evidence="6 8" id="KW-0378">Hydrolase</keyword>
<evidence type="ECO:0000256" key="4">
    <source>
        <dbReference type="ARBA" id="ARBA00019232"/>
    </source>
</evidence>
<feature type="active site" evidence="7">
    <location>
        <position position="31"/>
    </location>
</feature>
<dbReference type="CDD" id="cd06530">
    <property type="entry name" value="S26_SPase_I"/>
    <property type="match status" value="1"/>
</dbReference>
<dbReference type="EC" id="3.4.21.89" evidence="3 8"/>
<comment type="subcellular location">
    <subcellularLocation>
        <location evidence="8">Membrane</location>
        <topology evidence="8">Single-pass type II membrane protein</topology>
    </subcellularLocation>
</comment>
<evidence type="ECO:0000256" key="3">
    <source>
        <dbReference type="ARBA" id="ARBA00013208"/>
    </source>
</evidence>
<dbReference type="NCBIfam" id="TIGR02227">
    <property type="entry name" value="sigpep_I_bact"/>
    <property type="match status" value="1"/>
</dbReference>
<evidence type="ECO:0000256" key="2">
    <source>
        <dbReference type="ARBA" id="ARBA00009370"/>
    </source>
</evidence>
<dbReference type="PANTHER" id="PTHR43390">
    <property type="entry name" value="SIGNAL PEPTIDASE I"/>
    <property type="match status" value="1"/>
</dbReference>
<sequence length="225" mass="26425">MKKVIAVILFILFCLFIRIAVGELCIVPSGSMEPTLLCGDRVWIDKITYGARFPARWADIPVINVFTWIRPLRKMDRNTHWKYRRLPGIGYPEVGDIVVFNSPESTDQLLVKRITRIKKKNDTLHVRRDNYLFLRKLIAEEGCDVRMRKRSVYINGICDSIYRLKRTYYYVEGDNSADSRDSRCFGYIPETLIVGKFNYVLFSVNNLGNKGKKIRFGRFFYKITR</sequence>
<dbReference type="Gene3D" id="2.10.109.10">
    <property type="entry name" value="Umud Fragment, subunit A"/>
    <property type="match status" value="1"/>
</dbReference>
<evidence type="ECO:0000256" key="7">
    <source>
        <dbReference type="PIRSR" id="PIRSR600223-1"/>
    </source>
</evidence>
<evidence type="ECO:0000256" key="8">
    <source>
        <dbReference type="RuleBase" id="RU362042"/>
    </source>
</evidence>
<proteinExistence type="inferred from homology"/>
<dbReference type="InterPro" id="IPR019756">
    <property type="entry name" value="Pept_S26A_signal_pept_1_Ser-AS"/>
</dbReference>
<name>A0A6G1Z9W6_9BACT</name>
<reference evidence="10" key="1">
    <citation type="journal article" date="2019" name="Nat. Med.">
        <title>A library of human gut bacterial isolates paired with longitudinal multiomics data enables mechanistic microbiome research.</title>
        <authorList>
            <person name="Poyet M."/>
            <person name="Groussin M."/>
            <person name="Gibbons S.M."/>
            <person name="Avila-Pacheco J."/>
            <person name="Jiang X."/>
            <person name="Kearney S.M."/>
            <person name="Perrotta A.R."/>
            <person name="Berdy B."/>
            <person name="Zhao S."/>
            <person name="Lieberman T.D."/>
            <person name="Swanson P.K."/>
            <person name="Smith M."/>
            <person name="Roesemann S."/>
            <person name="Alexander J.E."/>
            <person name="Rich S.A."/>
            <person name="Livny J."/>
            <person name="Vlamakis H."/>
            <person name="Clish C."/>
            <person name="Bullock K."/>
            <person name="Deik A."/>
            <person name="Scott J."/>
            <person name="Pierce K.A."/>
            <person name="Xavier R.J."/>
            <person name="Alm E.J."/>
        </authorList>
    </citation>
    <scope>NUCLEOTIDE SEQUENCE</scope>
    <source>
        <strain evidence="10">BIOML-A4</strain>
    </source>
</reference>
<comment type="caution">
    <text evidence="10">The sequence shown here is derived from an EMBL/GenBank/DDBJ whole genome shotgun (WGS) entry which is preliminary data.</text>
</comment>
<dbReference type="PROSITE" id="PS00501">
    <property type="entry name" value="SPASE_I_1"/>
    <property type="match status" value="1"/>
</dbReference>
<dbReference type="GO" id="GO:0009003">
    <property type="term" value="F:signal peptidase activity"/>
    <property type="evidence" value="ECO:0007669"/>
    <property type="project" value="UniProtKB-EC"/>
</dbReference>